<feature type="domain" description="Peptidase S1" evidence="3">
    <location>
        <begin position="281"/>
        <end position="357"/>
    </location>
</feature>
<evidence type="ECO:0000313" key="5">
    <source>
        <dbReference type="Proteomes" id="UP000460435"/>
    </source>
</evidence>
<dbReference type="Pfam" id="PF00089">
    <property type="entry name" value="Trypsin"/>
    <property type="match status" value="1"/>
</dbReference>
<dbReference type="InterPro" id="IPR033116">
    <property type="entry name" value="TRYPSIN_SER"/>
</dbReference>
<comment type="caution">
    <text evidence="4">The sequence shown here is derived from an EMBL/GenBank/DDBJ whole genome shotgun (WGS) entry which is preliminary data.</text>
</comment>
<keyword evidence="2" id="KW-0732">Signal</keyword>
<dbReference type="SUPFAM" id="SSF50494">
    <property type="entry name" value="Trypsin-like serine proteases"/>
    <property type="match status" value="1"/>
</dbReference>
<dbReference type="InterPro" id="IPR009003">
    <property type="entry name" value="Peptidase_S1_PA"/>
</dbReference>
<dbReference type="InterPro" id="IPR018114">
    <property type="entry name" value="TRYPSIN_HIS"/>
</dbReference>
<dbReference type="GO" id="GO:0004252">
    <property type="term" value="F:serine-type endopeptidase activity"/>
    <property type="evidence" value="ECO:0007669"/>
    <property type="project" value="InterPro"/>
</dbReference>
<dbReference type="PROSITE" id="PS00134">
    <property type="entry name" value="TRYPSIN_HIS"/>
    <property type="match status" value="1"/>
</dbReference>
<gene>
    <name evidence="4" type="ORF">F7O44_23200</name>
</gene>
<keyword evidence="5" id="KW-1185">Reference proteome</keyword>
<reference evidence="4 5" key="1">
    <citation type="submission" date="2019-11" db="EMBL/GenBank/DDBJ databases">
        <authorList>
            <person name="Li X.-J."/>
            <person name="Feng X.-M."/>
        </authorList>
    </citation>
    <scope>NUCLEOTIDE SEQUENCE [LARGE SCALE GENOMIC DNA]</scope>
    <source>
        <strain evidence="4 5">XMNu-373</strain>
    </source>
</reference>
<name>A0A7K3M9I5_9ACTN</name>
<evidence type="ECO:0000313" key="4">
    <source>
        <dbReference type="EMBL" id="NDL59985.1"/>
    </source>
</evidence>
<dbReference type="PROSITE" id="PS00135">
    <property type="entry name" value="TRYPSIN_SER"/>
    <property type="match status" value="1"/>
</dbReference>
<dbReference type="AlphaFoldDB" id="A0A7K3M9I5"/>
<dbReference type="Gene3D" id="2.40.10.10">
    <property type="entry name" value="Trypsin-like serine proteases"/>
    <property type="match status" value="2"/>
</dbReference>
<accession>A0A7K3M9I5</accession>
<feature type="chain" id="PRO_5029469674" description="Peptidase S1 domain-containing protein" evidence="2">
    <location>
        <begin position="33"/>
        <end position="530"/>
    </location>
</feature>
<dbReference type="EMBL" id="WLZY01000009">
    <property type="protein sequence ID" value="NDL59985.1"/>
    <property type="molecule type" value="Genomic_DNA"/>
</dbReference>
<proteinExistence type="predicted"/>
<dbReference type="CDD" id="cd21112">
    <property type="entry name" value="alphaLP-like"/>
    <property type="match status" value="1"/>
</dbReference>
<feature type="compositionally biased region" description="Polar residues" evidence="1">
    <location>
        <begin position="476"/>
        <end position="488"/>
    </location>
</feature>
<evidence type="ECO:0000256" key="2">
    <source>
        <dbReference type="SAM" id="SignalP"/>
    </source>
</evidence>
<sequence>MARAAVRRMPAALVASCLVSAGLFGGIAPATAEDALLDIGLGLQTYEPSEFRAEALELPAGLRIAVERDLGVPAERYLADAAAGQSAAHVVDALRAGGADVGAAVFDRATQTLEIFSADPGDYPAIEAAGAVVLPAAPPEPDLDAAVIPHEERFKGGYGYGEPDGAGGLHSYCTAGFNGHGADGSAVALSAGHCFPRAGEDTRWAHVDIDEPWTADTPGWPSPGAPLGRGVGGAWLFGNGHDVGLLNVDDAAWTPVPVITTWGGGSGDPRRGEVTLTDHVSPVVGQPVCRSGVTSGYQCGEVTAVDHLVDYGEAHGHAAVTGFTTSACSSPGDSGGPYVSGTAAVGILSGAAGPASGLCDHWDPDTNFSFAYALAGGAHSAESFYRDGEWELAVAVSEPAVSLPLEVEAGEPLVVSGVVDRAGPNHWVSVAVYGRTHMGAVTAGGRFSVRVHHDLPAGTTHPVTVRAHYGRHSVSEPASGSVSVTGSQDGDREDHPVVPGACATSGSAGLGGHDGAGLDEVAVMCRRLAR</sequence>
<dbReference type="InterPro" id="IPR043504">
    <property type="entry name" value="Peptidase_S1_PA_chymotrypsin"/>
</dbReference>
<dbReference type="RefSeq" id="WP_162452693.1">
    <property type="nucleotide sequence ID" value="NZ_WLZY01000009.1"/>
</dbReference>
<protein>
    <recommendedName>
        <fullName evidence="3">Peptidase S1 domain-containing protein</fullName>
    </recommendedName>
</protein>
<feature type="region of interest" description="Disordered" evidence="1">
    <location>
        <begin position="472"/>
        <end position="494"/>
    </location>
</feature>
<evidence type="ECO:0000256" key="1">
    <source>
        <dbReference type="SAM" id="MobiDB-lite"/>
    </source>
</evidence>
<organism evidence="4 5">
    <name type="scientific">Phytoactinopolyspora mesophila</name>
    <dbReference type="NCBI Taxonomy" id="2650750"/>
    <lineage>
        <taxon>Bacteria</taxon>
        <taxon>Bacillati</taxon>
        <taxon>Actinomycetota</taxon>
        <taxon>Actinomycetes</taxon>
        <taxon>Jiangellales</taxon>
        <taxon>Jiangellaceae</taxon>
        <taxon>Phytoactinopolyspora</taxon>
    </lineage>
</organism>
<dbReference type="GO" id="GO:0006508">
    <property type="term" value="P:proteolysis"/>
    <property type="evidence" value="ECO:0007669"/>
    <property type="project" value="InterPro"/>
</dbReference>
<dbReference type="Proteomes" id="UP000460435">
    <property type="component" value="Unassembled WGS sequence"/>
</dbReference>
<feature type="signal peptide" evidence="2">
    <location>
        <begin position="1"/>
        <end position="32"/>
    </location>
</feature>
<dbReference type="InterPro" id="IPR001254">
    <property type="entry name" value="Trypsin_dom"/>
</dbReference>
<evidence type="ECO:0000259" key="3">
    <source>
        <dbReference type="Pfam" id="PF00089"/>
    </source>
</evidence>